<sequence length="295" mass="30634">MPWGPRRVSMAFIAPQGTRDPGLFRGLSPLGARVLVVPGEGEPSVPTVSGLRDLVKRVHVCQGPCLSSSSPPRGRVRGQSRWMVLRWGGRLPRFAAKSSAGPGVRAPGPLGTVLSLGASEGADFQHASLCASYLTRSLRLLWCTGIQAPGVGSTDPRGSDRPQSPSGPDPLTPGVADSARGRPPGLTPGAPDGATPPGAAPVAPVGPGPAGTGVALARWPRPQGGPPLGRGPALGSTPPSDGFRHSRAPDFELPESWGSEAPLESQLGRMQDRMWQWIWADDGGVRSTLRVRPPS</sequence>
<protein>
    <submittedName>
        <fullName evidence="2">Uncharacterized protein</fullName>
    </submittedName>
</protein>
<name>A0AAV7PI03_PLEWA</name>
<proteinExistence type="predicted"/>
<reference evidence="2" key="1">
    <citation type="journal article" date="2022" name="bioRxiv">
        <title>Sequencing and chromosome-scale assembly of the giantPleurodeles waltlgenome.</title>
        <authorList>
            <person name="Brown T."/>
            <person name="Elewa A."/>
            <person name="Iarovenko S."/>
            <person name="Subramanian E."/>
            <person name="Araus A.J."/>
            <person name="Petzold A."/>
            <person name="Susuki M."/>
            <person name="Suzuki K.-i.T."/>
            <person name="Hayashi T."/>
            <person name="Toyoda A."/>
            <person name="Oliveira C."/>
            <person name="Osipova E."/>
            <person name="Leigh N.D."/>
            <person name="Simon A."/>
            <person name="Yun M.H."/>
        </authorList>
    </citation>
    <scope>NUCLEOTIDE SEQUENCE</scope>
    <source>
        <strain evidence="2">20211129_DDA</strain>
        <tissue evidence="2">Liver</tissue>
    </source>
</reference>
<gene>
    <name evidence="2" type="ORF">NDU88_005240</name>
</gene>
<dbReference type="Proteomes" id="UP001066276">
    <property type="component" value="Chromosome 7"/>
</dbReference>
<feature type="compositionally biased region" description="Low complexity" evidence="1">
    <location>
        <begin position="183"/>
        <end position="205"/>
    </location>
</feature>
<dbReference type="EMBL" id="JANPWB010000011">
    <property type="protein sequence ID" value="KAJ1126834.1"/>
    <property type="molecule type" value="Genomic_DNA"/>
</dbReference>
<comment type="caution">
    <text evidence="2">The sequence shown here is derived from an EMBL/GenBank/DDBJ whole genome shotgun (WGS) entry which is preliminary data.</text>
</comment>
<keyword evidence="3" id="KW-1185">Reference proteome</keyword>
<accession>A0AAV7PI03</accession>
<organism evidence="2 3">
    <name type="scientific">Pleurodeles waltl</name>
    <name type="common">Iberian ribbed newt</name>
    <dbReference type="NCBI Taxonomy" id="8319"/>
    <lineage>
        <taxon>Eukaryota</taxon>
        <taxon>Metazoa</taxon>
        <taxon>Chordata</taxon>
        <taxon>Craniata</taxon>
        <taxon>Vertebrata</taxon>
        <taxon>Euteleostomi</taxon>
        <taxon>Amphibia</taxon>
        <taxon>Batrachia</taxon>
        <taxon>Caudata</taxon>
        <taxon>Salamandroidea</taxon>
        <taxon>Salamandridae</taxon>
        <taxon>Pleurodelinae</taxon>
        <taxon>Pleurodeles</taxon>
    </lineage>
</organism>
<feature type="region of interest" description="Disordered" evidence="1">
    <location>
        <begin position="151"/>
        <end position="260"/>
    </location>
</feature>
<dbReference type="AlphaFoldDB" id="A0AAV7PI03"/>
<evidence type="ECO:0000313" key="3">
    <source>
        <dbReference type="Proteomes" id="UP001066276"/>
    </source>
</evidence>
<evidence type="ECO:0000313" key="2">
    <source>
        <dbReference type="EMBL" id="KAJ1126834.1"/>
    </source>
</evidence>
<evidence type="ECO:0000256" key="1">
    <source>
        <dbReference type="SAM" id="MobiDB-lite"/>
    </source>
</evidence>
<feature type="compositionally biased region" description="Low complexity" evidence="1">
    <location>
        <begin position="212"/>
        <end position="222"/>
    </location>
</feature>